<evidence type="ECO:0000313" key="1">
    <source>
        <dbReference type="EMBL" id="GAG72104.1"/>
    </source>
</evidence>
<dbReference type="AlphaFoldDB" id="X0ZS11"/>
<accession>X0ZS11</accession>
<protein>
    <submittedName>
        <fullName evidence="1">Uncharacterized protein</fullName>
    </submittedName>
</protein>
<dbReference type="EMBL" id="BART01001656">
    <property type="protein sequence ID" value="GAG72104.1"/>
    <property type="molecule type" value="Genomic_DNA"/>
</dbReference>
<name>X0ZS11_9ZZZZ</name>
<proteinExistence type="predicted"/>
<gene>
    <name evidence="1" type="ORF">S01H4_05642</name>
</gene>
<organism evidence="1">
    <name type="scientific">marine sediment metagenome</name>
    <dbReference type="NCBI Taxonomy" id="412755"/>
    <lineage>
        <taxon>unclassified sequences</taxon>
        <taxon>metagenomes</taxon>
        <taxon>ecological metagenomes</taxon>
    </lineage>
</organism>
<comment type="caution">
    <text evidence="1">The sequence shown here is derived from an EMBL/GenBank/DDBJ whole genome shotgun (WGS) entry which is preliminary data.</text>
</comment>
<reference evidence="1" key="1">
    <citation type="journal article" date="2014" name="Front. Microbiol.">
        <title>High frequency of phylogenetically diverse reductive dehalogenase-homologous genes in deep subseafloor sedimentary metagenomes.</title>
        <authorList>
            <person name="Kawai M."/>
            <person name="Futagami T."/>
            <person name="Toyoda A."/>
            <person name="Takaki Y."/>
            <person name="Nishi S."/>
            <person name="Hori S."/>
            <person name="Arai W."/>
            <person name="Tsubouchi T."/>
            <person name="Morono Y."/>
            <person name="Uchiyama I."/>
            <person name="Ito T."/>
            <person name="Fujiyama A."/>
            <person name="Inagaki F."/>
            <person name="Takami H."/>
        </authorList>
    </citation>
    <scope>NUCLEOTIDE SEQUENCE</scope>
    <source>
        <strain evidence="1">Expedition CK06-06</strain>
    </source>
</reference>
<sequence>MKLLKRNNSDFIQPRIMQFKINYRDIKLTEEKANILHKIIKKLKNK</sequence>